<dbReference type="CDD" id="cd14498">
    <property type="entry name" value="DSP"/>
    <property type="match status" value="1"/>
</dbReference>
<comment type="similarity">
    <text evidence="1">Belongs to the protein-tyrosine phosphatase family. Non-receptor class dual specificity subfamily.</text>
</comment>
<dbReference type="GO" id="GO:0005737">
    <property type="term" value="C:cytoplasm"/>
    <property type="evidence" value="ECO:0007669"/>
    <property type="project" value="TreeGrafter"/>
</dbReference>
<dbReference type="Proteomes" id="UP000076871">
    <property type="component" value="Unassembled WGS sequence"/>
</dbReference>
<protein>
    <submittedName>
        <fullName evidence="6">Phosphatases II</fullName>
    </submittedName>
</protein>
<dbReference type="Gene3D" id="3.90.190.10">
    <property type="entry name" value="Protein tyrosine phosphatase superfamily"/>
    <property type="match status" value="1"/>
</dbReference>
<evidence type="ECO:0000256" key="1">
    <source>
        <dbReference type="ARBA" id="ARBA00008601"/>
    </source>
</evidence>
<evidence type="ECO:0000313" key="6">
    <source>
        <dbReference type="EMBL" id="KZT04653.1"/>
    </source>
</evidence>
<organism evidence="6 7">
    <name type="scientific">Laetiporus sulphureus 93-53</name>
    <dbReference type="NCBI Taxonomy" id="1314785"/>
    <lineage>
        <taxon>Eukaryota</taxon>
        <taxon>Fungi</taxon>
        <taxon>Dikarya</taxon>
        <taxon>Basidiomycota</taxon>
        <taxon>Agaricomycotina</taxon>
        <taxon>Agaricomycetes</taxon>
        <taxon>Polyporales</taxon>
        <taxon>Laetiporus</taxon>
    </lineage>
</organism>
<keyword evidence="7" id="KW-1185">Reference proteome</keyword>
<dbReference type="RefSeq" id="XP_040762393.1">
    <property type="nucleotide sequence ID" value="XM_040912831.1"/>
</dbReference>
<dbReference type="InterPro" id="IPR000387">
    <property type="entry name" value="Tyr_Pase_dom"/>
</dbReference>
<dbReference type="PROSITE" id="PS00383">
    <property type="entry name" value="TYR_PHOSPHATASE_1"/>
    <property type="match status" value="1"/>
</dbReference>
<dbReference type="PANTHER" id="PTHR45961">
    <property type="entry name" value="IP21249P"/>
    <property type="match status" value="1"/>
</dbReference>
<dbReference type="EMBL" id="KV427635">
    <property type="protein sequence ID" value="KZT04653.1"/>
    <property type="molecule type" value="Genomic_DNA"/>
</dbReference>
<evidence type="ECO:0000259" key="5">
    <source>
        <dbReference type="PROSITE" id="PS50056"/>
    </source>
</evidence>
<keyword evidence="2" id="KW-0378">Hydrolase</keyword>
<name>A0A165DDQ5_9APHY</name>
<dbReference type="SUPFAM" id="SSF52799">
    <property type="entry name" value="(Phosphotyrosine protein) phosphatases II"/>
    <property type="match status" value="1"/>
</dbReference>
<keyword evidence="3" id="KW-0904">Protein phosphatase</keyword>
<dbReference type="PROSITE" id="PS50056">
    <property type="entry name" value="TYR_PHOSPHATASE_2"/>
    <property type="match status" value="1"/>
</dbReference>
<dbReference type="AlphaFoldDB" id="A0A165DDQ5"/>
<dbReference type="STRING" id="1314785.A0A165DDQ5"/>
<feature type="domain" description="Tyrosine specific protein phosphatases" evidence="5">
    <location>
        <begin position="129"/>
        <end position="196"/>
    </location>
</feature>
<evidence type="ECO:0000256" key="3">
    <source>
        <dbReference type="ARBA" id="ARBA00022912"/>
    </source>
</evidence>
<dbReference type="InterPro" id="IPR000340">
    <property type="entry name" value="Dual-sp_phosphatase_cat-dom"/>
</dbReference>
<dbReference type="PANTHER" id="PTHR45961:SF2">
    <property type="entry name" value="PROTEIN CBG09952"/>
    <property type="match status" value="1"/>
</dbReference>
<dbReference type="InterPro" id="IPR052103">
    <property type="entry name" value="Dual_spec_Phospatases"/>
</dbReference>
<evidence type="ECO:0000259" key="4">
    <source>
        <dbReference type="PROSITE" id="PS50054"/>
    </source>
</evidence>
<accession>A0A165DDQ5</accession>
<dbReference type="InterPro" id="IPR020422">
    <property type="entry name" value="TYR_PHOSPHATASE_DUAL_dom"/>
</dbReference>
<dbReference type="InterPro" id="IPR016130">
    <property type="entry name" value="Tyr_Pase_AS"/>
</dbReference>
<feature type="domain" description="Tyrosine-protein phosphatase" evidence="4">
    <location>
        <begin position="71"/>
        <end position="212"/>
    </location>
</feature>
<dbReference type="GeneID" id="63829859"/>
<sequence>MDCTYTTQTLPVSDGQTVSRRGVAKRCSSPPRADSVVSMLRSLSLDDDFFERRALRATCIQKTPLDDFHPQASEIVPGLFVCDIYTATSPAVVRGLGITHVASVIKHDCPRFPKPMQHVWVPIDDSRQAELLGHLDFVVEWIAQALEQKGQVMVHCVWGMSRSASVVIAYLMAVEKMPFDIACKHVISRRKVVRPNSAFMRQLKAYEQILRSRGQRRHSV</sequence>
<evidence type="ECO:0000256" key="2">
    <source>
        <dbReference type="ARBA" id="ARBA00022801"/>
    </source>
</evidence>
<reference evidence="6 7" key="1">
    <citation type="journal article" date="2016" name="Mol. Biol. Evol.">
        <title>Comparative Genomics of Early-Diverging Mushroom-Forming Fungi Provides Insights into the Origins of Lignocellulose Decay Capabilities.</title>
        <authorList>
            <person name="Nagy L.G."/>
            <person name="Riley R."/>
            <person name="Tritt A."/>
            <person name="Adam C."/>
            <person name="Daum C."/>
            <person name="Floudas D."/>
            <person name="Sun H."/>
            <person name="Yadav J.S."/>
            <person name="Pangilinan J."/>
            <person name="Larsson K.H."/>
            <person name="Matsuura K."/>
            <person name="Barry K."/>
            <person name="Labutti K."/>
            <person name="Kuo R."/>
            <person name="Ohm R.A."/>
            <person name="Bhattacharya S.S."/>
            <person name="Shirouzu T."/>
            <person name="Yoshinaga Y."/>
            <person name="Martin F.M."/>
            <person name="Grigoriev I.V."/>
            <person name="Hibbett D.S."/>
        </authorList>
    </citation>
    <scope>NUCLEOTIDE SEQUENCE [LARGE SCALE GENOMIC DNA]</scope>
    <source>
        <strain evidence="6 7">93-53</strain>
    </source>
</reference>
<dbReference type="OrthoDB" id="2017893at2759"/>
<dbReference type="InParanoid" id="A0A165DDQ5"/>
<dbReference type="Pfam" id="PF00782">
    <property type="entry name" value="DSPc"/>
    <property type="match status" value="1"/>
</dbReference>
<dbReference type="InterPro" id="IPR029021">
    <property type="entry name" value="Prot-tyrosine_phosphatase-like"/>
</dbReference>
<evidence type="ECO:0000313" key="7">
    <source>
        <dbReference type="Proteomes" id="UP000076871"/>
    </source>
</evidence>
<dbReference type="PROSITE" id="PS50054">
    <property type="entry name" value="TYR_PHOSPHATASE_DUAL"/>
    <property type="match status" value="1"/>
</dbReference>
<dbReference type="GO" id="GO:0004721">
    <property type="term" value="F:phosphoprotein phosphatase activity"/>
    <property type="evidence" value="ECO:0007669"/>
    <property type="project" value="UniProtKB-KW"/>
</dbReference>
<proteinExistence type="inferred from homology"/>
<gene>
    <name evidence="6" type="ORF">LAESUDRAFT_760939</name>
</gene>
<dbReference type="SMART" id="SM00195">
    <property type="entry name" value="DSPc"/>
    <property type="match status" value="1"/>
</dbReference>